<dbReference type="GO" id="GO:0016787">
    <property type="term" value="F:hydrolase activity"/>
    <property type="evidence" value="ECO:0007669"/>
    <property type="project" value="UniProtKB-KW"/>
</dbReference>
<accession>A0A419EYM3</accession>
<evidence type="ECO:0000259" key="1">
    <source>
        <dbReference type="Pfam" id="PF00561"/>
    </source>
</evidence>
<dbReference type="EMBL" id="QZKI01000071">
    <property type="protein sequence ID" value="RJP70326.1"/>
    <property type="molecule type" value="Genomic_DNA"/>
</dbReference>
<dbReference type="PANTHER" id="PTHR43798">
    <property type="entry name" value="MONOACYLGLYCEROL LIPASE"/>
    <property type="match status" value="1"/>
</dbReference>
<dbReference type="Proteomes" id="UP000285961">
    <property type="component" value="Unassembled WGS sequence"/>
</dbReference>
<comment type="caution">
    <text evidence="2">The sequence shown here is derived from an EMBL/GenBank/DDBJ whole genome shotgun (WGS) entry which is preliminary data.</text>
</comment>
<dbReference type="InterPro" id="IPR000639">
    <property type="entry name" value="Epox_hydrolase-like"/>
</dbReference>
<keyword evidence="2" id="KW-0378">Hydrolase</keyword>
<dbReference type="SUPFAM" id="SSF53474">
    <property type="entry name" value="alpha/beta-Hydrolases"/>
    <property type="match status" value="1"/>
</dbReference>
<evidence type="ECO:0000313" key="2">
    <source>
        <dbReference type="EMBL" id="RJP70326.1"/>
    </source>
</evidence>
<dbReference type="InterPro" id="IPR000073">
    <property type="entry name" value="AB_hydrolase_1"/>
</dbReference>
<protein>
    <submittedName>
        <fullName evidence="2">Alpha/beta hydrolase</fullName>
    </submittedName>
</protein>
<dbReference type="InterPro" id="IPR050266">
    <property type="entry name" value="AB_hydrolase_sf"/>
</dbReference>
<dbReference type="PRINTS" id="PR00111">
    <property type="entry name" value="ABHYDROLASE"/>
</dbReference>
<feature type="domain" description="AB hydrolase-1" evidence="1">
    <location>
        <begin position="57"/>
        <end position="293"/>
    </location>
</feature>
<dbReference type="InterPro" id="IPR029058">
    <property type="entry name" value="AB_hydrolase_fold"/>
</dbReference>
<evidence type="ECO:0000313" key="3">
    <source>
        <dbReference type="Proteomes" id="UP000285961"/>
    </source>
</evidence>
<dbReference type="PRINTS" id="PR00412">
    <property type="entry name" value="EPOXHYDRLASE"/>
</dbReference>
<name>A0A419EYM3_9BACT</name>
<sequence length="308" mass="34831">MPRCVALALHVERGNGYFPNLKPVSLFGDCMNTPQPKTLTIDGARASYRVWGEGREPTVLCLHGNPTSSFLWRHLGAGLQDSMRVIAPDLPGHGGSELGSRAGTWEEMEDFVERFTQSLGIERFTLILHDWGGLIGFRWLFDHPQRVRNLRKLVVSDTGFFSVDNSAWHSLAKIWRTPGEGEAWMNALTFDAFRDGMRAWCRNISDDAVLEYWKSLATHERRMAKLALYRSGNLEKIKPYDGKLGTLACPTLILWSENDPFIPAAAGYRFHAEIPASRLHALSGVSHFLWEEAPEQTIQLVRSFFIET</sequence>
<dbReference type="GO" id="GO:0016020">
    <property type="term" value="C:membrane"/>
    <property type="evidence" value="ECO:0007669"/>
    <property type="project" value="TreeGrafter"/>
</dbReference>
<dbReference type="Pfam" id="PF00561">
    <property type="entry name" value="Abhydrolase_1"/>
    <property type="match status" value="1"/>
</dbReference>
<dbReference type="PANTHER" id="PTHR43798:SF24">
    <property type="entry name" value="CIS-3-ALKYL-4-ALKYLOXETAN-2-ONE DECARBOXYLASE"/>
    <property type="match status" value="1"/>
</dbReference>
<dbReference type="AlphaFoldDB" id="A0A419EYM3"/>
<reference evidence="2 3" key="1">
    <citation type="journal article" date="2017" name="ISME J.">
        <title>Energy and carbon metabolisms in a deep terrestrial subsurface fluid microbial community.</title>
        <authorList>
            <person name="Momper L."/>
            <person name="Jungbluth S.P."/>
            <person name="Lee M.D."/>
            <person name="Amend J.P."/>
        </authorList>
    </citation>
    <scope>NUCLEOTIDE SEQUENCE [LARGE SCALE GENOMIC DNA]</scope>
    <source>
        <strain evidence="2">SURF_17</strain>
    </source>
</reference>
<gene>
    <name evidence="2" type="ORF">C4532_09520</name>
</gene>
<organism evidence="2 3">
    <name type="scientific">Candidatus Abyssobacteria bacterium SURF_17</name>
    <dbReference type="NCBI Taxonomy" id="2093361"/>
    <lineage>
        <taxon>Bacteria</taxon>
        <taxon>Pseudomonadati</taxon>
        <taxon>Candidatus Hydrogenedentota</taxon>
        <taxon>Candidatus Abyssobacteria</taxon>
    </lineage>
</organism>
<dbReference type="Gene3D" id="3.40.50.1820">
    <property type="entry name" value="alpha/beta hydrolase"/>
    <property type="match status" value="1"/>
</dbReference>
<proteinExistence type="predicted"/>